<evidence type="ECO:0000256" key="2">
    <source>
        <dbReference type="ARBA" id="ARBA00022771"/>
    </source>
</evidence>
<dbReference type="SUPFAM" id="SSF82199">
    <property type="entry name" value="SET domain"/>
    <property type="match status" value="1"/>
</dbReference>
<dbReference type="Gene3D" id="6.10.140.2220">
    <property type="match status" value="1"/>
</dbReference>
<keyword evidence="1" id="KW-0479">Metal-binding</keyword>
<dbReference type="Proteomes" id="UP001353858">
    <property type="component" value="Unassembled WGS sequence"/>
</dbReference>
<protein>
    <recommendedName>
        <fullName evidence="5">MYND-type domain-containing protein</fullName>
    </recommendedName>
</protein>
<dbReference type="PANTHER" id="PTHR12197:SF251">
    <property type="entry name" value="EG:BACR7C10.4 PROTEIN"/>
    <property type="match status" value="1"/>
</dbReference>
<dbReference type="PROSITE" id="PS50865">
    <property type="entry name" value="ZF_MYND_2"/>
    <property type="match status" value="1"/>
</dbReference>
<comment type="caution">
    <text evidence="6">The sequence shown here is derived from an EMBL/GenBank/DDBJ whole genome shotgun (WGS) entry which is preliminary data.</text>
</comment>
<keyword evidence="2 4" id="KW-0863">Zinc-finger</keyword>
<dbReference type="InterPro" id="IPR011990">
    <property type="entry name" value="TPR-like_helical_dom_sf"/>
</dbReference>
<dbReference type="GO" id="GO:0005634">
    <property type="term" value="C:nucleus"/>
    <property type="evidence" value="ECO:0007669"/>
    <property type="project" value="TreeGrafter"/>
</dbReference>
<keyword evidence="3" id="KW-0862">Zinc</keyword>
<accession>A0AAN7PYK7</accession>
<dbReference type="SUPFAM" id="SSF144232">
    <property type="entry name" value="HIT/MYND zinc finger-like"/>
    <property type="match status" value="1"/>
</dbReference>
<reference evidence="7" key="1">
    <citation type="submission" date="2023-01" db="EMBL/GenBank/DDBJ databases">
        <title>Key to firefly adult light organ development and bioluminescence: homeobox transcription factors regulate luciferase expression and transportation to peroxisome.</title>
        <authorList>
            <person name="Fu X."/>
        </authorList>
    </citation>
    <scope>NUCLEOTIDE SEQUENCE [LARGE SCALE GENOMIC DNA]</scope>
</reference>
<keyword evidence="7" id="KW-1185">Reference proteome</keyword>
<dbReference type="Gene3D" id="2.170.270.10">
    <property type="entry name" value="SET domain"/>
    <property type="match status" value="1"/>
</dbReference>
<evidence type="ECO:0000256" key="1">
    <source>
        <dbReference type="ARBA" id="ARBA00022723"/>
    </source>
</evidence>
<evidence type="ECO:0000256" key="4">
    <source>
        <dbReference type="PROSITE-ProRule" id="PRU00134"/>
    </source>
</evidence>
<evidence type="ECO:0000259" key="5">
    <source>
        <dbReference type="PROSITE" id="PS50865"/>
    </source>
</evidence>
<evidence type="ECO:0000256" key="3">
    <source>
        <dbReference type="ARBA" id="ARBA00022833"/>
    </source>
</evidence>
<dbReference type="Gene3D" id="1.25.40.10">
    <property type="entry name" value="Tetratricopeptide repeat domain"/>
    <property type="match status" value="1"/>
</dbReference>
<dbReference type="Gene3D" id="1.25.40.970">
    <property type="match status" value="1"/>
</dbReference>
<sequence length="437" mass="50111">MDKKEVKKGTLLLSEQPFVYVLSSKFRTEYCDVCFLKKDLRRCSNCQYVYYCGKTCQRDGWSIHKLECSSFKRIIPRIVPDAARLLFRLIKKLGKGGSNIKSYYTKTKYRKFKDLMSHYPNIKDDPIRMEHFMSLCGVLSELLGNEFMPNTVELMGIYGRMCVNSYSICDDELKTLGTGIYLAASIIDHSCQPNAVAIFQGILLNIRATEEMGSLNWDKVFLSYTDTLQTPEVRQKDLISTYYFLCKCPRCLDPKESLIMSAGACPNQKCDAPLPLSKETLENCYQCGTVISEDVKQQFKEVTELTDMHLQNMKLAYLDVCKVCLRKHEGVLHRLNIQHVRILDSAFESSIDFGQWDDAKKFGIALIPGFRKYLGDIHPLLGLLYLKLAKILAFQGDLVSARKYLRESCTILEITHGDNSNLYKNEILPLIQECMLH</sequence>
<evidence type="ECO:0000313" key="6">
    <source>
        <dbReference type="EMBL" id="KAK4881149.1"/>
    </source>
</evidence>
<dbReference type="EMBL" id="JARPUR010000002">
    <property type="protein sequence ID" value="KAK4881149.1"/>
    <property type="molecule type" value="Genomic_DNA"/>
</dbReference>
<organism evidence="6 7">
    <name type="scientific">Aquatica leii</name>
    <dbReference type="NCBI Taxonomy" id="1421715"/>
    <lineage>
        <taxon>Eukaryota</taxon>
        <taxon>Metazoa</taxon>
        <taxon>Ecdysozoa</taxon>
        <taxon>Arthropoda</taxon>
        <taxon>Hexapoda</taxon>
        <taxon>Insecta</taxon>
        <taxon>Pterygota</taxon>
        <taxon>Neoptera</taxon>
        <taxon>Endopterygota</taxon>
        <taxon>Coleoptera</taxon>
        <taxon>Polyphaga</taxon>
        <taxon>Elateriformia</taxon>
        <taxon>Elateroidea</taxon>
        <taxon>Lampyridae</taxon>
        <taxon>Luciolinae</taxon>
        <taxon>Aquatica</taxon>
    </lineage>
</organism>
<dbReference type="InterPro" id="IPR050869">
    <property type="entry name" value="H3K4_H4K5_MeTrfase"/>
</dbReference>
<dbReference type="AlphaFoldDB" id="A0AAN7PYK7"/>
<dbReference type="GO" id="GO:0008270">
    <property type="term" value="F:zinc ion binding"/>
    <property type="evidence" value="ECO:0007669"/>
    <property type="project" value="UniProtKB-KW"/>
</dbReference>
<dbReference type="Pfam" id="PF01753">
    <property type="entry name" value="zf-MYND"/>
    <property type="match status" value="1"/>
</dbReference>
<evidence type="ECO:0000313" key="7">
    <source>
        <dbReference type="Proteomes" id="UP001353858"/>
    </source>
</evidence>
<dbReference type="InterPro" id="IPR002893">
    <property type="entry name" value="Znf_MYND"/>
</dbReference>
<dbReference type="InterPro" id="IPR046341">
    <property type="entry name" value="SET_dom_sf"/>
</dbReference>
<feature type="domain" description="MYND-type" evidence="5">
    <location>
        <begin position="31"/>
        <end position="68"/>
    </location>
</feature>
<name>A0AAN7PYK7_9COLE</name>
<dbReference type="PANTHER" id="PTHR12197">
    <property type="entry name" value="HISTONE-LYSINE N-METHYLTRANSFERASE SMYD"/>
    <property type="match status" value="1"/>
</dbReference>
<gene>
    <name evidence="6" type="ORF">RN001_004468</name>
</gene>
<dbReference type="Gene3D" id="1.10.220.160">
    <property type="match status" value="1"/>
</dbReference>
<proteinExistence type="predicted"/>
<dbReference type="PROSITE" id="PS01360">
    <property type="entry name" value="ZF_MYND_1"/>
    <property type="match status" value="1"/>
</dbReference>